<name>A0ABP5VNP2_9ACTN</name>
<feature type="region of interest" description="Disordered" evidence="1">
    <location>
        <begin position="1"/>
        <end position="94"/>
    </location>
</feature>
<reference evidence="3" key="1">
    <citation type="journal article" date="2019" name="Int. J. Syst. Evol. Microbiol.">
        <title>The Global Catalogue of Microorganisms (GCM) 10K type strain sequencing project: providing services to taxonomists for standard genome sequencing and annotation.</title>
        <authorList>
            <consortium name="The Broad Institute Genomics Platform"/>
            <consortium name="The Broad Institute Genome Sequencing Center for Infectious Disease"/>
            <person name="Wu L."/>
            <person name="Ma J."/>
        </authorList>
    </citation>
    <scope>NUCLEOTIDE SEQUENCE [LARGE SCALE GENOMIC DNA]</scope>
    <source>
        <strain evidence="3">JCM 6921</strain>
    </source>
</reference>
<sequence length="111" mass="11947">MGRRTEGTPRRSFKAGTALRVLRERALPRARPGGGVAKAAGSHGRRIGPRRAGAGARAAVRRRGRLRRAYETPPVRPPGRPSGGPDPGGRLLSDSLSQVGYMLRAPFIRFL</sequence>
<dbReference type="Proteomes" id="UP001500058">
    <property type="component" value="Unassembled WGS sequence"/>
</dbReference>
<evidence type="ECO:0000256" key="1">
    <source>
        <dbReference type="SAM" id="MobiDB-lite"/>
    </source>
</evidence>
<protein>
    <submittedName>
        <fullName evidence="2">Uncharacterized protein</fullName>
    </submittedName>
</protein>
<organism evidence="2 3">
    <name type="scientific">Streptomyces glaucosporus</name>
    <dbReference type="NCBI Taxonomy" id="284044"/>
    <lineage>
        <taxon>Bacteria</taxon>
        <taxon>Bacillati</taxon>
        <taxon>Actinomycetota</taxon>
        <taxon>Actinomycetes</taxon>
        <taxon>Kitasatosporales</taxon>
        <taxon>Streptomycetaceae</taxon>
        <taxon>Streptomyces</taxon>
    </lineage>
</organism>
<gene>
    <name evidence="2" type="ORF">GCM10010420_40200</name>
</gene>
<proteinExistence type="predicted"/>
<dbReference type="EMBL" id="BAAATJ010000020">
    <property type="protein sequence ID" value="GAA2408014.1"/>
    <property type="molecule type" value="Genomic_DNA"/>
</dbReference>
<accession>A0ABP5VNP2</accession>
<keyword evidence="3" id="KW-1185">Reference proteome</keyword>
<evidence type="ECO:0000313" key="2">
    <source>
        <dbReference type="EMBL" id="GAA2408014.1"/>
    </source>
</evidence>
<evidence type="ECO:0000313" key="3">
    <source>
        <dbReference type="Proteomes" id="UP001500058"/>
    </source>
</evidence>
<comment type="caution">
    <text evidence="2">The sequence shown here is derived from an EMBL/GenBank/DDBJ whole genome shotgun (WGS) entry which is preliminary data.</text>
</comment>